<dbReference type="EMBL" id="SSOB01000033">
    <property type="protein sequence ID" value="THF75218.1"/>
    <property type="molecule type" value="Genomic_DNA"/>
</dbReference>
<reference evidence="6 7" key="1">
    <citation type="submission" date="2019-04" db="EMBL/GenBank/DDBJ databases">
        <title>Cohnella sp. nov. isolated from preserved vegetables.</title>
        <authorList>
            <person name="Lin S.-Y."/>
            <person name="Hung M.-H."/>
            <person name="Young C.-C."/>
        </authorList>
    </citation>
    <scope>NUCLEOTIDE SEQUENCE [LARGE SCALE GENOMIC DNA]</scope>
    <source>
        <strain evidence="6 7">CC-MHH1044</strain>
    </source>
</reference>
<evidence type="ECO:0000313" key="6">
    <source>
        <dbReference type="EMBL" id="THF75218.1"/>
    </source>
</evidence>
<dbReference type="OrthoDB" id="1956341at2"/>
<feature type="domain" description="C-glycoside deglycosidase beta subunit" evidence="5">
    <location>
        <begin position="5"/>
        <end position="117"/>
    </location>
</feature>
<dbReference type="Pfam" id="PF19906">
    <property type="entry name" value="CGDB"/>
    <property type="match status" value="1"/>
</dbReference>
<comment type="similarity">
    <text evidence="3">Belongs to the C-glycoside deglycosidase beta subunit family.</text>
</comment>
<proteinExistence type="inferred from homology"/>
<evidence type="ECO:0000256" key="4">
    <source>
        <dbReference type="ARBA" id="ARBA00047208"/>
    </source>
</evidence>
<evidence type="ECO:0000256" key="3">
    <source>
        <dbReference type="ARBA" id="ARBA00046336"/>
    </source>
</evidence>
<protein>
    <recommendedName>
        <fullName evidence="4">C-deglycosylation enzyme beta subunit</fullName>
    </recommendedName>
</protein>
<keyword evidence="7" id="KW-1185">Reference proteome</keyword>
<accession>A0A4S4BMT2</accession>
<dbReference type="RefSeq" id="WP_136372050.1">
    <property type="nucleotide sequence ID" value="NZ_SSOB01000033.1"/>
</dbReference>
<sequence>MDINQKYMIDPKDIRNVVSRDGNRIGFELQLIIPYYRGAALSMIDELYVKVGAILYPKEQLTFTVDGFSYTWPQIETVTTFRWEYGTKATVFVPQQGGLDVSPIQHIEVGCSIRRSYGGRFPAPVVVKVAVDPCKLKAIRYQ</sequence>
<evidence type="ECO:0000256" key="1">
    <source>
        <dbReference type="ARBA" id="ARBA00023239"/>
    </source>
</evidence>
<dbReference type="Proteomes" id="UP000310636">
    <property type="component" value="Unassembled WGS sequence"/>
</dbReference>
<evidence type="ECO:0000256" key="2">
    <source>
        <dbReference type="ARBA" id="ARBA00023277"/>
    </source>
</evidence>
<keyword evidence="2" id="KW-0119">Carbohydrate metabolism</keyword>
<comment type="caution">
    <text evidence="6">The sequence shown here is derived from an EMBL/GenBank/DDBJ whole genome shotgun (WGS) entry which is preliminary data.</text>
</comment>
<keyword evidence="1" id="KW-0456">Lyase</keyword>
<name>A0A4S4BMT2_9BACL</name>
<evidence type="ECO:0000259" key="5">
    <source>
        <dbReference type="Pfam" id="PF19906"/>
    </source>
</evidence>
<dbReference type="GO" id="GO:0016829">
    <property type="term" value="F:lyase activity"/>
    <property type="evidence" value="ECO:0007669"/>
    <property type="project" value="UniProtKB-KW"/>
</dbReference>
<gene>
    <name evidence="6" type="ORF">E6C55_22375</name>
</gene>
<evidence type="ECO:0000313" key="7">
    <source>
        <dbReference type="Proteomes" id="UP000310636"/>
    </source>
</evidence>
<dbReference type="InterPro" id="IPR045959">
    <property type="entry name" value="CGDB"/>
</dbReference>
<dbReference type="AlphaFoldDB" id="A0A4S4BMT2"/>
<organism evidence="6 7">
    <name type="scientific">Cohnella fermenti</name>
    <dbReference type="NCBI Taxonomy" id="2565925"/>
    <lineage>
        <taxon>Bacteria</taxon>
        <taxon>Bacillati</taxon>
        <taxon>Bacillota</taxon>
        <taxon>Bacilli</taxon>
        <taxon>Bacillales</taxon>
        <taxon>Paenibacillaceae</taxon>
        <taxon>Cohnella</taxon>
    </lineage>
</organism>